<feature type="transmembrane region" description="Helical" evidence="10">
    <location>
        <begin position="182"/>
        <end position="208"/>
    </location>
</feature>
<dbReference type="GO" id="GO:0015379">
    <property type="term" value="F:potassium:chloride symporter activity"/>
    <property type="evidence" value="ECO:0007669"/>
    <property type="project" value="InterPro"/>
</dbReference>
<dbReference type="InterPro" id="IPR003445">
    <property type="entry name" value="Cat_transpt"/>
</dbReference>
<keyword evidence="12" id="KW-1185">Reference proteome</keyword>
<evidence type="ECO:0000256" key="10">
    <source>
        <dbReference type="SAM" id="Phobius"/>
    </source>
</evidence>
<feature type="transmembrane region" description="Helical" evidence="10">
    <location>
        <begin position="228"/>
        <end position="247"/>
    </location>
</feature>
<evidence type="ECO:0000313" key="12">
    <source>
        <dbReference type="Proteomes" id="UP000245124"/>
    </source>
</evidence>
<keyword evidence="8" id="KW-0406">Ion transport</keyword>
<reference evidence="11 12" key="1">
    <citation type="submission" date="2017-06" db="EMBL/GenBank/DDBJ databases">
        <title>Genome sequencing of cyanobaciteial culture collection at National Institute for Environmental Studies (NIES).</title>
        <authorList>
            <person name="Hirose Y."/>
            <person name="Shimura Y."/>
            <person name="Fujisawa T."/>
            <person name="Nakamura Y."/>
            <person name="Kawachi M."/>
        </authorList>
    </citation>
    <scope>NUCLEOTIDE SEQUENCE [LARGE SCALE GENOMIC DNA]</scope>
    <source>
        <strain evidence="11 12">NIES-4072</strain>
    </source>
</reference>
<keyword evidence="5 10" id="KW-0812">Transmembrane</keyword>
<dbReference type="NCBIfam" id="TIGR00933">
    <property type="entry name" value="2a38"/>
    <property type="match status" value="1"/>
</dbReference>
<keyword evidence="2" id="KW-0813">Transport</keyword>
<comment type="caution">
    <text evidence="11">The sequence shown here is derived from an EMBL/GenBank/DDBJ whole genome shotgun (WGS) entry which is preliminary data.</text>
</comment>
<feature type="transmembrane region" description="Helical" evidence="10">
    <location>
        <begin position="150"/>
        <end position="170"/>
    </location>
</feature>
<evidence type="ECO:0000256" key="6">
    <source>
        <dbReference type="ARBA" id="ARBA00022958"/>
    </source>
</evidence>
<keyword evidence="4" id="KW-0633">Potassium transport</keyword>
<evidence type="ECO:0000313" key="11">
    <source>
        <dbReference type="EMBL" id="GBG18582.1"/>
    </source>
</evidence>
<feature type="transmembrane region" description="Helical" evidence="10">
    <location>
        <begin position="67"/>
        <end position="91"/>
    </location>
</feature>
<dbReference type="GO" id="GO:0005886">
    <property type="term" value="C:plasma membrane"/>
    <property type="evidence" value="ECO:0007669"/>
    <property type="project" value="UniProtKB-SubCell"/>
</dbReference>
<dbReference type="PANTHER" id="PTHR32024">
    <property type="entry name" value="TRK SYSTEM POTASSIUM UPTAKE PROTEIN TRKG-RELATED"/>
    <property type="match status" value="1"/>
</dbReference>
<feature type="transmembrane region" description="Helical" evidence="10">
    <location>
        <begin position="341"/>
        <end position="367"/>
    </location>
</feature>
<feature type="transmembrane region" description="Helical" evidence="10">
    <location>
        <begin position="284"/>
        <end position="303"/>
    </location>
</feature>
<dbReference type="RefSeq" id="WP_109008571.1">
    <property type="nucleotide sequence ID" value="NZ_BDUD01000001.1"/>
</dbReference>
<dbReference type="PANTHER" id="PTHR32024:SF1">
    <property type="entry name" value="KTR SYSTEM POTASSIUM UPTAKE PROTEIN B"/>
    <property type="match status" value="1"/>
</dbReference>
<accession>A0A2R5FIL8</accession>
<keyword evidence="7 10" id="KW-1133">Transmembrane helix</keyword>
<keyword evidence="9 10" id="KW-0472">Membrane</keyword>
<feature type="transmembrane region" description="Helical" evidence="10">
    <location>
        <begin position="379"/>
        <end position="400"/>
    </location>
</feature>
<evidence type="ECO:0000256" key="3">
    <source>
        <dbReference type="ARBA" id="ARBA00022475"/>
    </source>
</evidence>
<dbReference type="AlphaFoldDB" id="A0A2R5FIL8"/>
<feature type="transmembrane region" description="Helical" evidence="10">
    <location>
        <begin position="118"/>
        <end position="138"/>
    </location>
</feature>
<dbReference type="Proteomes" id="UP000245124">
    <property type="component" value="Unassembled WGS sequence"/>
</dbReference>
<evidence type="ECO:0000256" key="8">
    <source>
        <dbReference type="ARBA" id="ARBA00023065"/>
    </source>
</evidence>
<feature type="transmembrane region" description="Helical" evidence="10">
    <location>
        <begin position="6"/>
        <end position="24"/>
    </location>
</feature>
<dbReference type="OrthoDB" id="9810952at2"/>
<keyword evidence="3" id="KW-1003">Cell membrane</keyword>
<evidence type="ECO:0000256" key="4">
    <source>
        <dbReference type="ARBA" id="ARBA00022538"/>
    </source>
</evidence>
<name>A0A2R5FIL8_NOSCO</name>
<dbReference type="Pfam" id="PF02386">
    <property type="entry name" value="TrkH"/>
    <property type="match status" value="1"/>
</dbReference>
<evidence type="ECO:0000256" key="9">
    <source>
        <dbReference type="ARBA" id="ARBA00023136"/>
    </source>
</evidence>
<evidence type="ECO:0000256" key="2">
    <source>
        <dbReference type="ARBA" id="ARBA00022448"/>
    </source>
</evidence>
<keyword evidence="6" id="KW-0630">Potassium</keyword>
<protein>
    <submittedName>
        <fullName evidence="11">TrkH family potassium uptake protein</fullName>
    </submittedName>
</protein>
<evidence type="ECO:0000256" key="5">
    <source>
        <dbReference type="ARBA" id="ARBA00022692"/>
    </source>
</evidence>
<dbReference type="EMBL" id="BDUD01000001">
    <property type="protein sequence ID" value="GBG18582.1"/>
    <property type="molecule type" value="Genomic_DNA"/>
</dbReference>
<feature type="transmembrane region" description="Helical" evidence="10">
    <location>
        <begin position="406"/>
        <end position="427"/>
    </location>
</feature>
<dbReference type="InterPro" id="IPR004772">
    <property type="entry name" value="TrkH"/>
</dbReference>
<organism evidence="11 12">
    <name type="scientific">Nostoc commune NIES-4072</name>
    <dbReference type="NCBI Taxonomy" id="2005467"/>
    <lineage>
        <taxon>Bacteria</taxon>
        <taxon>Bacillati</taxon>
        <taxon>Cyanobacteriota</taxon>
        <taxon>Cyanophyceae</taxon>
        <taxon>Nostocales</taxon>
        <taxon>Nostocaceae</taxon>
        <taxon>Nostoc</taxon>
    </lineage>
</organism>
<evidence type="ECO:0000256" key="7">
    <source>
        <dbReference type="ARBA" id="ARBA00022989"/>
    </source>
</evidence>
<gene>
    <name evidence="11" type="ORF">NIES4072_22470</name>
</gene>
<sequence length="445" mass="48404">MTVARTICLGFLTVIAVGTILLMMPFSTSNGTWNDLIVALFTSTSAVCVTGLSVVDPGTYFSFWGQFFIALLAQIGGLGYMTTTTFLILLIGRRFDMRQKIAIQQALDRPGMSGSAQVIRSIIATTLIFEITGVFLLLPAFVPEYGWSKGLWLAIFHSINAWNNAGFSLFKDNLIGYQSSFLVVFTITMLIIFGGIGYQVILEMYLWLRDRIFKKTIKIQIFSLDFKVATSTTVILLLIGFVAFFCIEIRNTETFGSLNLRDQILVAWFQSVTPRTAGFNTIDIGKMTSAGLFITIALMFLGASPGGTGGGMKTTTLRVLTSCTKAILQGKEEVLLYDRKIAISLILKAVGVLVGSVATVILATILISLTDPTLDFIKILFEVVSAFATVGLSTGITGTISTAAKLILIVTMYVGRVGVLLLMSAVLGDPRPTRIRYPEENLLVG</sequence>
<comment type="subcellular location">
    <subcellularLocation>
        <location evidence="1">Cell membrane</location>
        <topology evidence="1">Multi-pass membrane protein</topology>
    </subcellularLocation>
</comment>
<proteinExistence type="predicted"/>
<evidence type="ECO:0000256" key="1">
    <source>
        <dbReference type="ARBA" id="ARBA00004651"/>
    </source>
</evidence>